<feature type="non-terminal residue" evidence="4">
    <location>
        <position position="1"/>
    </location>
</feature>
<dbReference type="AlphaFoldDB" id="A0A0C2BZI0"/>
<dbReference type="Proteomes" id="UP000054047">
    <property type="component" value="Unassembled WGS sequence"/>
</dbReference>
<dbReference type="EC" id="3.4.19.12" evidence="2"/>
<evidence type="ECO:0000259" key="3">
    <source>
        <dbReference type="PROSITE" id="PS50235"/>
    </source>
</evidence>
<dbReference type="InterPro" id="IPR038765">
    <property type="entry name" value="Papain-like_cys_pep_sf"/>
</dbReference>
<protein>
    <recommendedName>
        <fullName evidence="2">ubiquitinyl hydrolase 1</fullName>
        <ecNumber evidence="2">3.4.19.12</ecNumber>
    </recommendedName>
</protein>
<reference evidence="4 5" key="1">
    <citation type="submission" date="2013-12" db="EMBL/GenBank/DDBJ databases">
        <title>Draft genome of the parsitic nematode Ancylostoma duodenale.</title>
        <authorList>
            <person name="Mitreva M."/>
        </authorList>
    </citation>
    <scope>NUCLEOTIDE SEQUENCE [LARGE SCALE GENOMIC DNA]</scope>
    <source>
        <strain evidence="4 5">Zhejiang</strain>
    </source>
</reference>
<dbReference type="InterPro" id="IPR018200">
    <property type="entry name" value="USP_CS"/>
</dbReference>
<comment type="catalytic activity">
    <reaction evidence="1">
        <text>Thiol-dependent hydrolysis of ester, thioester, amide, peptide and isopeptide bonds formed by the C-terminal Gly of ubiquitin (a 76-residue protein attached to proteins as an intracellular targeting signal).</text>
        <dbReference type="EC" id="3.4.19.12"/>
    </reaction>
</comment>
<feature type="non-terminal residue" evidence="4">
    <location>
        <position position="67"/>
    </location>
</feature>
<proteinExistence type="predicted"/>
<dbReference type="PANTHER" id="PTHR21646:SF86">
    <property type="entry name" value="UBIQUITIN CARBOXYL-TERMINAL HYDROLASE"/>
    <property type="match status" value="1"/>
</dbReference>
<evidence type="ECO:0000313" key="4">
    <source>
        <dbReference type="EMBL" id="KIH42782.1"/>
    </source>
</evidence>
<dbReference type="InterPro" id="IPR050185">
    <property type="entry name" value="Ub_carboxyl-term_hydrolase"/>
</dbReference>
<gene>
    <name evidence="4" type="ORF">ANCDUO_27229</name>
</gene>
<sequence length="67" mass="7220">PTGIDAPEKKSPTVIQYTFSRSAKQEGGVPSSGSLTGLFNLGNTCYFNAAIQVLSNCPPFSDYFRDK</sequence>
<dbReference type="EMBL" id="KN792699">
    <property type="protein sequence ID" value="KIH42782.1"/>
    <property type="molecule type" value="Genomic_DNA"/>
</dbReference>
<dbReference type="Gene3D" id="3.90.70.10">
    <property type="entry name" value="Cysteine proteinases"/>
    <property type="match status" value="1"/>
</dbReference>
<evidence type="ECO:0000256" key="2">
    <source>
        <dbReference type="ARBA" id="ARBA00012759"/>
    </source>
</evidence>
<accession>A0A0C2BZI0</accession>
<dbReference type="GO" id="GO:0016579">
    <property type="term" value="P:protein deubiquitination"/>
    <property type="evidence" value="ECO:0007669"/>
    <property type="project" value="InterPro"/>
</dbReference>
<dbReference type="Pfam" id="PF00443">
    <property type="entry name" value="UCH"/>
    <property type="match status" value="1"/>
</dbReference>
<feature type="domain" description="USP" evidence="3">
    <location>
        <begin position="36"/>
        <end position="67"/>
    </location>
</feature>
<dbReference type="SUPFAM" id="SSF54001">
    <property type="entry name" value="Cysteine proteinases"/>
    <property type="match status" value="1"/>
</dbReference>
<dbReference type="GO" id="GO:0004843">
    <property type="term" value="F:cysteine-type deubiquitinase activity"/>
    <property type="evidence" value="ECO:0007669"/>
    <property type="project" value="UniProtKB-EC"/>
</dbReference>
<dbReference type="PROSITE" id="PS00972">
    <property type="entry name" value="USP_1"/>
    <property type="match status" value="1"/>
</dbReference>
<keyword evidence="5" id="KW-1185">Reference proteome</keyword>
<evidence type="ECO:0000313" key="5">
    <source>
        <dbReference type="Proteomes" id="UP000054047"/>
    </source>
</evidence>
<organism evidence="4 5">
    <name type="scientific">Ancylostoma duodenale</name>
    <dbReference type="NCBI Taxonomy" id="51022"/>
    <lineage>
        <taxon>Eukaryota</taxon>
        <taxon>Metazoa</taxon>
        <taxon>Ecdysozoa</taxon>
        <taxon>Nematoda</taxon>
        <taxon>Chromadorea</taxon>
        <taxon>Rhabditida</taxon>
        <taxon>Rhabditina</taxon>
        <taxon>Rhabditomorpha</taxon>
        <taxon>Strongyloidea</taxon>
        <taxon>Ancylostomatidae</taxon>
        <taxon>Ancylostomatinae</taxon>
        <taxon>Ancylostoma</taxon>
    </lineage>
</organism>
<dbReference type="InterPro" id="IPR028889">
    <property type="entry name" value="USP"/>
</dbReference>
<dbReference type="PROSITE" id="PS50235">
    <property type="entry name" value="USP_3"/>
    <property type="match status" value="1"/>
</dbReference>
<evidence type="ECO:0000256" key="1">
    <source>
        <dbReference type="ARBA" id="ARBA00000707"/>
    </source>
</evidence>
<dbReference type="OrthoDB" id="21192at2759"/>
<dbReference type="InterPro" id="IPR001394">
    <property type="entry name" value="Peptidase_C19_UCH"/>
</dbReference>
<dbReference type="PANTHER" id="PTHR21646">
    <property type="entry name" value="UBIQUITIN CARBOXYL-TERMINAL HYDROLASE"/>
    <property type="match status" value="1"/>
</dbReference>
<name>A0A0C2BZI0_9BILA</name>